<dbReference type="EMBL" id="MUZQ01000052">
    <property type="protein sequence ID" value="OWK60784.1"/>
    <property type="molecule type" value="Genomic_DNA"/>
</dbReference>
<dbReference type="Proteomes" id="UP000197619">
    <property type="component" value="Unassembled WGS sequence"/>
</dbReference>
<organism evidence="1 2">
    <name type="scientific">Lonchura striata</name>
    <name type="common">white-rumped munia</name>
    <dbReference type="NCBI Taxonomy" id="40157"/>
    <lineage>
        <taxon>Eukaryota</taxon>
        <taxon>Metazoa</taxon>
        <taxon>Chordata</taxon>
        <taxon>Craniata</taxon>
        <taxon>Vertebrata</taxon>
        <taxon>Euteleostomi</taxon>
        <taxon>Archelosauria</taxon>
        <taxon>Archosauria</taxon>
        <taxon>Dinosauria</taxon>
        <taxon>Saurischia</taxon>
        <taxon>Theropoda</taxon>
        <taxon>Coelurosauria</taxon>
        <taxon>Aves</taxon>
        <taxon>Neognathae</taxon>
        <taxon>Neoaves</taxon>
        <taxon>Telluraves</taxon>
        <taxon>Australaves</taxon>
        <taxon>Passeriformes</taxon>
        <taxon>Passeroidea</taxon>
        <taxon>Estrildidae</taxon>
        <taxon>Estrildinae</taxon>
        <taxon>Lonchura</taxon>
    </lineage>
</organism>
<proteinExistence type="predicted"/>
<keyword evidence="2" id="KW-1185">Reference proteome</keyword>
<protein>
    <submittedName>
        <fullName evidence="1">Uncharacterized protein</fullName>
    </submittedName>
</protein>
<comment type="caution">
    <text evidence="1">The sequence shown here is derived from an EMBL/GenBank/DDBJ whole genome shotgun (WGS) entry which is preliminary data.</text>
</comment>
<accession>A0A218V466</accession>
<evidence type="ECO:0000313" key="1">
    <source>
        <dbReference type="EMBL" id="OWK60784.1"/>
    </source>
</evidence>
<dbReference type="AlphaFoldDB" id="A0A218V466"/>
<evidence type="ECO:0000313" key="2">
    <source>
        <dbReference type="Proteomes" id="UP000197619"/>
    </source>
</evidence>
<feature type="non-terminal residue" evidence="1">
    <location>
        <position position="72"/>
    </location>
</feature>
<sequence>MKSPPAAYAAPDWYSNYANPAGIEKPWPAQRKSEAVNFSKLITNGYGTDLFQQCTGWGKKIEKHQKIVSTLK</sequence>
<name>A0A218V466_9PASE</name>
<gene>
    <name evidence="1" type="ORF">RLOC_00010517</name>
</gene>
<reference evidence="1 2" key="1">
    <citation type="submission" date="2017-05" db="EMBL/GenBank/DDBJ databases">
        <title>Genome of assembly of the Bengalese finch, Lonchura striata domestica.</title>
        <authorList>
            <person name="Colquitt B.M."/>
            <person name="Brainard M.S."/>
        </authorList>
    </citation>
    <scope>NUCLEOTIDE SEQUENCE [LARGE SCALE GENOMIC DNA]</scope>
    <source>
        <strain evidence="1">White83orange57</strain>
    </source>
</reference>